<dbReference type="Proteomes" id="UP001271769">
    <property type="component" value="Unassembled WGS sequence"/>
</dbReference>
<dbReference type="RefSeq" id="WP_320501309.1">
    <property type="nucleotide sequence ID" value="NZ_JAXCLX010000002.1"/>
</dbReference>
<evidence type="ECO:0000313" key="5">
    <source>
        <dbReference type="EMBL" id="MDY0872836.1"/>
    </source>
</evidence>
<keyword evidence="3" id="KW-0804">Transcription</keyword>
<dbReference type="Gene3D" id="1.10.10.60">
    <property type="entry name" value="Homeodomain-like"/>
    <property type="match status" value="1"/>
</dbReference>
<dbReference type="Pfam" id="PF12852">
    <property type="entry name" value="Cupin_6"/>
    <property type="match status" value="1"/>
</dbReference>
<gene>
    <name evidence="5" type="ORF">SMD31_12920</name>
</gene>
<accession>A0ABU5E1Z4</accession>
<evidence type="ECO:0000256" key="1">
    <source>
        <dbReference type="ARBA" id="ARBA00023015"/>
    </source>
</evidence>
<evidence type="ECO:0000256" key="3">
    <source>
        <dbReference type="ARBA" id="ARBA00023163"/>
    </source>
</evidence>
<comment type="caution">
    <text evidence="5">The sequence shown here is derived from an EMBL/GenBank/DDBJ whole genome shotgun (WGS) entry which is preliminary data.</text>
</comment>
<keyword evidence="2" id="KW-0238">DNA-binding</keyword>
<keyword evidence="1" id="KW-0805">Transcription regulation</keyword>
<dbReference type="Pfam" id="PF12833">
    <property type="entry name" value="HTH_18"/>
    <property type="match status" value="1"/>
</dbReference>
<reference evidence="5 6" key="1">
    <citation type="journal article" date="2013" name="Antonie Van Leeuwenhoek">
        <title>Dongia rigui sp. nov., isolated from freshwater of a large wetland in Korea.</title>
        <authorList>
            <person name="Baik K.S."/>
            <person name="Hwang Y.M."/>
            <person name="Choi J.S."/>
            <person name="Kwon J."/>
            <person name="Seong C.N."/>
        </authorList>
    </citation>
    <scope>NUCLEOTIDE SEQUENCE [LARGE SCALE GENOMIC DNA]</scope>
    <source>
        <strain evidence="5 6">04SU4-P</strain>
    </source>
</reference>
<dbReference type="PROSITE" id="PS01124">
    <property type="entry name" value="HTH_ARAC_FAMILY_2"/>
    <property type="match status" value="1"/>
</dbReference>
<keyword evidence="6" id="KW-1185">Reference proteome</keyword>
<feature type="domain" description="HTH araC/xylS-type" evidence="4">
    <location>
        <begin position="207"/>
        <end position="305"/>
    </location>
</feature>
<dbReference type="SMART" id="SM00342">
    <property type="entry name" value="HTH_ARAC"/>
    <property type="match status" value="1"/>
</dbReference>
<dbReference type="PANTHER" id="PTHR46796">
    <property type="entry name" value="HTH-TYPE TRANSCRIPTIONAL ACTIVATOR RHAS-RELATED"/>
    <property type="match status" value="1"/>
</dbReference>
<dbReference type="PANTHER" id="PTHR46796:SF7">
    <property type="entry name" value="ARAC FAMILY TRANSCRIPTIONAL REGULATOR"/>
    <property type="match status" value="1"/>
</dbReference>
<protein>
    <submittedName>
        <fullName evidence="5">AraC family transcriptional regulator</fullName>
    </submittedName>
</protein>
<evidence type="ECO:0000313" key="6">
    <source>
        <dbReference type="Proteomes" id="UP001271769"/>
    </source>
</evidence>
<sequence length="316" mass="33431">MDWLSRLLDLNPVQGRLDVRCAFGAPWRVDHAPAEMGEIQYHLIVAGTATLDDPVTGTSQSLAAGDILILPDGGAHVLGDGSGAAPRAIRSRVAGDLVIKENDGGGTRLDMLCGRFILVNAQDRLLRPYLPPRLIIRSAAVGGSVTGRQLQALTALMRAEADSDRLGARAMLDLLSAALFTLALRLAGEGTSAPTGLLALAGNPRLRPAVTALFNQPARDWTLPELAALCHMSRATFARHFQDSFGRSASDLLTDIRMALAANALKVPGTTTAVAAETAGYQSEAAFQRVFKQRMGLTPAQWRRIALSKAPPATGG</sequence>
<dbReference type="CDD" id="cd06995">
    <property type="entry name" value="cupin_YkgD-like_N"/>
    <property type="match status" value="1"/>
</dbReference>
<dbReference type="InterPro" id="IPR032783">
    <property type="entry name" value="AraC_lig"/>
</dbReference>
<dbReference type="InterPro" id="IPR009057">
    <property type="entry name" value="Homeodomain-like_sf"/>
</dbReference>
<dbReference type="SUPFAM" id="SSF46689">
    <property type="entry name" value="Homeodomain-like"/>
    <property type="match status" value="2"/>
</dbReference>
<evidence type="ECO:0000259" key="4">
    <source>
        <dbReference type="PROSITE" id="PS01124"/>
    </source>
</evidence>
<organism evidence="5 6">
    <name type="scientific">Dongia rigui</name>
    <dbReference type="NCBI Taxonomy" id="940149"/>
    <lineage>
        <taxon>Bacteria</taxon>
        <taxon>Pseudomonadati</taxon>
        <taxon>Pseudomonadota</taxon>
        <taxon>Alphaproteobacteria</taxon>
        <taxon>Rhodospirillales</taxon>
        <taxon>Dongiaceae</taxon>
        <taxon>Dongia</taxon>
    </lineage>
</organism>
<dbReference type="InterPro" id="IPR050204">
    <property type="entry name" value="AraC_XylS_family_regulators"/>
</dbReference>
<dbReference type="EMBL" id="JAXCLX010000002">
    <property type="protein sequence ID" value="MDY0872836.1"/>
    <property type="molecule type" value="Genomic_DNA"/>
</dbReference>
<dbReference type="InterPro" id="IPR018060">
    <property type="entry name" value="HTH_AraC"/>
</dbReference>
<name>A0ABU5E1Z4_9PROT</name>
<evidence type="ECO:0000256" key="2">
    <source>
        <dbReference type="ARBA" id="ARBA00023125"/>
    </source>
</evidence>
<proteinExistence type="predicted"/>